<comment type="caution">
    <text evidence="5">The sequence shown here is derived from an EMBL/GenBank/DDBJ whole genome shotgun (WGS) entry which is preliminary data.</text>
</comment>
<dbReference type="PANTHER" id="PTHR11638:SF18">
    <property type="entry name" value="HEAT SHOCK PROTEIN 104"/>
    <property type="match status" value="1"/>
</dbReference>
<dbReference type="GO" id="GO:0005737">
    <property type="term" value="C:cytoplasm"/>
    <property type="evidence" value="ECO:0007669"/>
    <property type="project" value="TreeGrafter"/>
</dbReference>
<dbReference type="GO" id="GO:0006508">
    <property type="term" value="P:proteolysis"/>
    <property type="evidence" value="ECO:0007669"/>
    <property type="project" value="UniProtKB-KW"/>
</dbReference>
<keyword evidence="2 5" id="KW-0067">ATP-binding</keyword>
<dbReference type="Gene3D" id="3.40.50.300">
    <property type="entry name" value="P-loop containing nucleotide triphosphate hydrolases"/>
    <property type="match status" value="1"/>
</dbReference>
<name>A0A7C5I2Y4_UNCW3</name>
<dbReference type="GO" id="GO:0008233">
    <property type="term" value="F:peptidase activity"/>
    <property type="evidence" value="ECO:0007669"/>
    <property type="project" value="UniProtKB-KW"/>
</dbReference>
<dbReference type="GO" id="GO:0016887">
    <property type="term" value="F:ATP hydrolysis activity"/>
    <property type="evidence" value="ECO:0007669"/>
    <property type="project" value="TreeGrafter"/>
</dbReference>
<keyword evidence="5" id="KW-0645">Protease</keyword>
<feature type="domain" description="Clp R" evidence="4">
    <location>
        <begin position="3"/>
        <end position="150"/>
    </location>
</feature>
<evidence type="ECO:0000256" key="2">
    <source>
        <dbReference type="ARBA" id="ARBA00022840"/>
    </source>
</evidence>
<evidence type="ECO:0000256" key="3">
    <source>
        <dbReference type="PROSITE-ProRule" id="PRU01251"/>
    </source>
</evidence>
<dbReference type="PANTHER" id="PTHR11638">
    <property type="entry name" value="ATP-DEPENDENT CLP PROTEASE"/>
    <property type="match status" value="1"/>
</dbReference>
<keyword evidence="5" id="KW-0378">Hydrolase</keyword>
<protein>
    <submittedName>
        <fullName evidence="5">ATP-dependent Clp protease ATP-binding subunit</fullName>
    </submittedName>
</protein>
<dbReference type="InterPro" id="IPR050130">
    <property type="entry name" value="ClpA_ClpB"/>
</dbReference>
<dbReference type="InterPro" id="IPR004176">
    <property type="entry name" value="Clp_R_N"/>
</dbReference>
<sequence length="198" mass="22798">MKFDKFTEGAQQALLLAQEALSQFKHNQLDVEHIFYGLISQENGVVPQIFEKMGIQPFFVKEKLKEALLKIPQVEYTGARPLQVYITPRAQQVLEQAFKEAEQLKDEYVAPEHMLLAIEQVGGGASQRILRELGVDREKIYKALYEIRGSQRVTEPHAETKYNALERFTHDITKMAEMDKLDPVIGREEEIERVAQIL</sequence>
<dbReference type="InterPro" id="IPR036628">
    <property type="entry name" value="Clp_N_dom_sf"/>
</dbReference>
<proteinExistence type="predicted"/>
<gene>
    <name evidence="5" type="ORF">ENL41_00140</name>
</gene>
<keyword evidence="3" id="KW-0677">Repeat</keyword>
<dbReference type="GO" id="GO:0034605">
    <property type="term" value="P:cellular response to heat"/>
    <property type="evidence" value="ECO:0007669"/>
    <property type="project" value="TreeGrafter"/>
</dbReference>
<feature type="non-terminal residue" evidence="5">
    <location>
        <position position="198"/>
    </location>
</feature>
<dbReference type="Proteomes" id="UP000886014">
    <property type="component" value="Unassembled WGS sequence"/>
</dbReference>
<evidence type="ECO:0000313" key="5">
    <source>
        <dbReference type="EMBL" id="HHF57815.1"/>
    </source>
</evidence>
<dbReference type="AlphaFoldDB" id="A0A7C5I2Y4"/>
<dbReference type="EMBL" id="DRTV01000012">
    <property type="protein sequence ID" value="HHF57815.1"/>
    <property type="molecule type" value="Genomic_DNA"/>
</dbReference>
<evidence type="ECO:0000256" key="1">
    <source>
        <dbReference type="ARBA" id="ARBA00022741"/>
    </source>
</evidence>
<dbReference type="GO" id="GO:0005524">
    <property type="term" value="F:ATP binding"/>
    <property type="evidence" value="ECO:0007669"/>
    <property type="project" value="UniProtKB-KW"/>
</dbReference>
<reference evidence="5" key="1">
    <citation type="journal article" date="2020" name="mSystems">
        <title>Genome- and Community-Level Interaction Insights into Carbon Utilization and Element Cycling Functions of Hydrothermarchaeota in Hydrothermal Sediment.</title>
        <authorList>
            <person name="Zhou Z."/>
            <person name="Liu Y."/>
            <person name="Xu W."/>
            <person name="Pan J."/>
            <person name="Luo Z.H."/>
            <person name="Li M."/>
        </authorList>
    </citation>
    <scope>NUCLEOTIDE SEQUENCE [LARGE SCALE GENOMIC DNA]</scope>
    <source>
        <strain evidence="5">HyVt-94</strain>
    </source>
</reference>
<organism evidence="5">
    <name type="scientific">candidate division WOR-3 bacterium</name>
    <dbReference type="NCBI Taxonomy" id="2052148"/>
    <lineage>
        <taxon>Bacteria</taxon>
        <taxon>Bacteria division WOR-3</taxon>
    </lineage>
</organism>
<dbReference type="PROSITE" id="PS51903">
    <property type="entry name" value="CLP_R"/>
    <property type="match status" value="1"/>
</dbReference>
<dbReference type="SUPFAM" id="SSF81923">
    <property type="entry name" value="Double Clp-N motif"/>
    <property type="match status" value="1"/>
</dbReference>
<dbReference type="InterPro" id="IPR027417">
    <property type="entry name" value="P-loop_NTPase"/>
</dbReference>
<dbReference type="Pfam" id="PF02861">
    <property type="entry name" value="Clp_N"/>
    <property type="match status" value="1"/>
</dbReference>
<accession>A0A7C5I2Y4</accession>
<evidence type="ECO:0000259" key="4">
    <source>
        <dbReference type="PROSITE" id="PS51903"/>
    </source>
</evidence>
<dbReference type="Gene3D" id="1.10.1780.10">
    <property type="entry name" value="Clp, N-terminal domain"/>
    <property type="match status" value="1"/>
</dbReference>
<keyword evidence="1" id="KW-0547">Nucleotide-binding</keyword>